<dbReference type="InterPro" id="IPR050570">
    <property type="entry name" value="Cell_wall_metabolism_enzyme"/>
</dbReference>
<comment type="caution">
    <text evidence="3">The sequence shown here is derived from an EMBL/GenBank/DDBJ whole genome shotgun (WGS) entry which is preliminary data.</text>
</comment>
<evidence type="ECO:0000313" key="5">
    <source>
        <dbReference type="Proteomes" id="UP000231990"/>
    </source>
</evidence>
<dbReference type="GO" id="GO:0004222">
    <property type="term" value="F:metalloendopeptidase activity"/>
    <property type="evidence" value="ECO:0007669"/>
    <property type="project" value="TreeGrafter"/>
</dbReference>
<proteinExistence type="predicted"/>
<accession>A0A2M9ZTE7</accession>
<dbReference type="PANTHER" id="PTHR21666">
    <property type="entry name" value="PEPTIDASE-RELATED"/>
    <property type="match status" value="1"/>
</dbReference>
<evidence type="ECO:0000313" key="4">
    <source>
        <dbReference type="Proteomes" id="UP000231962"/>
    </source>
</evidence>
<dbReference type="PANTHER" id="PTHR21666:SF290">
    <property type="entry name" value="PEPTIDASE M23 DOMAIN PROTEIN"/>
    <property type="match status" value="1"/>
</dbReference>
<dbReference type="Proteomes" id="UP000231962">
    <property type="component" value="Unassembled WGS sequence"/>
</dbReference>
<dbReference type="FunFam" id="2.70.70.10:FF:000010">
    <property type="entry name" value="M23 family peptidase"/>
    <property type="match status" value="1"/>
</dbReference>
<dbReference type="Gene3D" id="3.10.350.10">
    <property type="entry name" value="LysM domain"/>
    <property type="match status" value="1"/>
</dbReference>
<organism evidence="3 5">
    <name type="scientific">Leptospira perolatii</name>
    <dbReference type="NCBI Taxonomy" id="2023191"/>
    <lineage>
        <taxon>Bacteria</taxon>
        <taxon>Pseudomonadati</taxon>
        <taxon>Spirochaetota</taxon>
        <taxon>Spirochaetia</taxon>
        <taxon>Leptospirales</taxon>
        <taxon>Leptospiraceae</taxon>
        <taxon>Leptospira</taxon>
    </lineage>
</organism>
<gene>
    <name evidence="2" type="ORF">CH360_01220</name>
    <name evidence="3" type="ORF">CH373_01220</name>
</gene>
<dbReference type="InterPro" id="IPR011055">
    <property type="entry name" value="Dup_hybrid_motif"/>
</dbReference>
<dbReference type="InterPro" id="IPR036779">
    <property type="entry name" value="LysM_dom_sf"/>
</dbReference>
<dbReference type="InterPro" id="IPR018392">
    <property type="entry name" value="LysM"/>
</dbReference>
<dbReference type="AlphaFoldDB" id="A0A2M9ZTE7"/>
<dbReference type="PROSITE" id="PS51782">
    <property type="entry name" value="LYSM"/>
    <property type="match status" value="1"/>
</dbReference>
<evidence type="ECO:0000313" key="3">
    <source>
        <dbReference type="EMBL" id="PJZ75183.1"/>
    </source>
</evidence>
<dbReference type="Gene3D" id="2.70.70.10">
    <property type="entry name" value="Glucose Permease (Domain IIA)"/>
    <property type="match status" value="1"/>
</dbReference>
<dbReference type="SUPFAM" id="SSF51261">
    <property type="entry name" value="Duplicated hybrid motif"/>
    <property type="match status" value="1"/>
</dbReference>
<sequence>MVSIFKTPSRLNVLTLVSLSFCLTTDIAAVFERFPLTSLDYSDKNLKKVREEVKHNLHVSISNLENKDLVPLRFFVYKVKANDNFFKIMARTGMDLDTLSSVNELSSPHDIYPGMELLIPNMRGSYDAEEPRSDSMTRKRVASKARISQKFIYYDDRRNAWFVPGRGLQKEEKSFFYGMAFIDPLAEEGTVSSNFGRRRDPFTKKSTFHGGIDLAADLGTPVYASADGIVSYSNEKGGYGNLIVLKHNLGYETRYGHLSKLLVDAGTRVKKGELIGKVGSTGRATGNHLHFEVLRNSQKQRPVFHGHI</sequence>
<dbReference type="InterPro" id="IPR016047">
    <property type="entry name" value="M23ase_b-sheet_dom"/>
</dbReference>
<dbReference type="OrthoDB" id="305469at2"/>
<dbReference type="Pfam" id="PF01551">
    <property type="entry name" value="Peptidase_M23"/>
    <property type="match status" value="1"/>
</dbReference>
<dbReference type="EMBL" id="NPDY01000001">
    <property type="protein sequence ID" value="PJZ71567.1"/>
    <property type="molecule type" value="Genomic_DNA"/>
</dbReference>
<dbReference type="EMBL" id="NPDZ01000001">
    <property type="protein sequence ID" value="PJZ75183.1"/>
    <property type="molecule type" value="Genomic_DNA"/>
</dbReference>
<dbReference type="CDD" id="cd12797">
    <property type="entry name" value="M23_peptidase"/>
    <property type="match status" value="1"/>
</dbReference>
<protein>
    <submittedName>
        <fullName evidence="3">Peptidase M23</fullName>
    </submittedName>
</protein>
<dbReference type="Pfam" id="PF01476">
    <property type="entry name" value="LysM"/>
    <property type="match status" value="1"/>
</dbReference>
<name>A0A2M9ZTE7_9LEPT</name>
<evidence type="ECO:0000259" key="1">
    <source>
        <dbReference type="PROSITE" id="PS51782"/>
    </source>
</evidence>
<dbReference type="CDD" id="cd00118">
    <property type="entry name" value="LysM"/>
    <property type="match status" value="1"/>
</dbReference>
<reference evidence="4 5" key="1">
    <citation type="submission" date="2017-07" db="EMBL/GenBank/DDBJ databases">
        <title>Leptospira spp. isolated from tropical soils.</title>
        <authorList>
            <person name="Thibeaux R."/>
            <person name="Iraola G."/>
            <person name="Ferres I."/>
            <person name="Bierque E."/>
            <person name="Girault D."/>
            <person name="Soupe-Gilbert M.-E."/>
            <person name="Picardeau M."/>
            <person name="Goarant C."/>
        </authorList>
    </citation>
    <scope>NUCLEOTIDE SEQUENCE [LARGE SCALE GENOMIC DNA]</scope>
    <source>
        <strain evidence="3 5">FH1-B-B1</strain>
        <strain evidence="2 4">FH1-B-C1</strain>
    </source>
</reference>
<dbReference type="Proteomes" id="UP000231990">
    <property type="component" value="Unassembled WGS sequence"/>
</dbReference>
<feature type="domain" description="LysM" evidence="1">
    <location>
        <begin position="75"/>
        <end position="119"/>
    </location>
</feature>
<keyword evidence="4" id="KW-1185">Reference proteome</keyword>
<evidence type="ECO:0000313" key="2">
    <source>
        <dbReference type="EMBL" id="PJZ71567.1"/>
    </source>
</evidence>
<dbReference type="SMART" id="SM00257">
    <property type="entry name" value="LysM"/>
    <property type="match status" value="1"/>
</dbReference>